<name>A0ACB7YMT6_9ERIC</name>
<keyword evidence="2" id="KW-1185">Reference proteome</keyword>
<comment type="caution">
    <text evidence="1">The sequence shown here is derived from an EMBL/GenBank/DDBJ whole genome shotgun (WGS) entry which is preliminary data.</text>
</comment>
<accession>A0ACB7YMT6</accession>
<evidence type="ECO:0000313" key="1">
    <source>
        <dbReference type="EMBL" id="KAH7854947.1"/>
    </source>
</evidence>
<dbReference type="Proteomes" id="UP000828048">
    <property type="component" value="Chromosome 11"/>
</dbReference>
<sequence length="485" mass="53390">MEILSSPNLIFLLSILLLHQFTAVTSIGVNYGTIANNLPPPAQVAQFIKDKTIINRVKIFDMNPDIIRAFANTGISLSVTVPNGDIAILANPRAARRWVASNIKPFYPQTKINHILVGNEVLHWGDQNMVSNLVPAMRAINNALKRGGLGEIKVTTPHSLGILERSDLPSAARFRAGWDKNILAPMLLFHRQTKSPFMVNPYPYFSWNPQNKQFTLFHRNPGVHDNVAGTTYTNMYDFLLDSVFTSMKKMGFQDVEIAVGEVGWPSAGDPGMTQTTVENARWHNLNIMKKAGSGVGTPLMPGRRFETFIFALFNENLKPGSNAERNFGLFRPDFSPVYDIGIMRGQAGGVVVKPAPVPVTGKQWCVPKAEASDGALQSNIDYVCNNGMNCGPIQEGGPCFDPNTVRSHAAYVMNSYYQAKGYQSYNCDFSGTGIVTFSDPSKLDSHSKLIWVPNGPLFPGYRNQGSPQHMYNECNGSLLGKGVTK</sequence>
<proteinExistence type="predicted"/>
<protein>
    <submittedName>
        <fullName evidence="1">Uncharacterized protein</fullName>
    </submittedName>
</protein>
<reference evidence="1 2" key="1">
    <citation type="journal article" date="2021" name="Hortic Res">
        <title>High-quality reference genome and annotation aids understanding of berry development for evergreen blueberry (Vaccinium darrowii).</title>
        <authorList>
            <person name="Yu J."/>
            <person name="Hulse-Kemp A.M."/>
            <person name="Babiker E."/>
            <person name="Staton M."/>
        </authorList>
    </citation>
    <scope>NUCLEOTIDE SEQUENCE [LARGE SCALE GENOMIC DNA]</scope>
    <source>
        <strain evidence="2">cv. NJ 8807/NJ 8810</strain>
        <tissue evidence="1">Young leaf</tissue>
    </source>
</reference>
<evidence type="ECO:0000313" key="2">
    <source>
        <dbReference type="Proteomes" id="UP000828048"/>
    </source>
</evidence>
<dbReference type="EMBL" id="CM037161">
    <property type="protein sequence ID" value="KAH7854947.1"/>
    <property type="molecule type" value="Genomic_DNA"/>
</dbReference>
<gene>
    <name evidence="1" type="ORF">Vadar_019483</name>
</gene>
<organism evidence="1 2">
    <name type="scientific">Vaccinium darrowii</name>
    <dbReference type="NCBI Taxonomy" id="229202"/>
    <lineage>
        <taxon>Eukaryota</taxon>
        <taxon>Viridiplantae</taxon>
        <taxon>Streptophyta</taxon>
        <taxon>Embryophyta</taxon>
        <taxon>Tracheophyta</taxon>
        <taxon>Spermatophyta</taxon>
        <taxon>Magnoliopsida</taxon>
        <taxon>eudicotyledons</taxon>
        <taxon>Gunneridae</taxon>
        <taxon>Pentapetalae</taxon>
        <taxon>asterids</taxon>
        <taxon>Ericales</taxon>
        <taxon>Ericaceae</taxon>
        <taxon>Vaccinioideae</taxon>
        <taxon>Vaccinieae</taxon>
        <taxon>Vaccinium</taxon>
    </lineage>
</organism>